<comment type="subcellular location">
    <subcellularLocation>
        <location evidence="1">Endosome</location>
    </subcellularLocation>
</comment>
<protein>
    <recommendedName>
        <fullName evidence="6">VPS35 endosomal protein-sorting factor-like</fullName>
    </recommendedName>
</protein>
<feature type="region of interest" description="Disordered" evidence="7">
    <location>
        <begin position="58"/>
        <end position="81"/>
    </location>
</feature>
<dbReference type="GO" id="GO:0032456">
    <property type="term" value="P:endocytic recycling"/>
    <property type="evidence" value="ECO:0007669"/>
    <property type="project" value="InterPro"/>
</dbReference>
<sequence length="943" mass="106281">MSNNTVYVAIMVFVYVCVLYRHSRARKYESELHMCRLEVLAVELSDYHPLKAITVTDSKSRRGGRKGSTSSSSSSCSSVAPDPLSLTLDGTDPLSLFAAASETPTLPHSISAGKEEEVGSDFEPWSCKRGEILSRFTTTEKLSINLFMGSDKSKASSPSSAVSEKVRTRLEELDDLEEGSQRELLNLSQQDYVNRIEELNQSLKEAWGSDQKVKALKIVIQCSKLLSDTSVIQFYPSKFVLITDILDTFGGLVYDRIWSMCADPHPLPESFSADDVNDTAKETCLNWFFKIASIRELVPRLYVEAAILKCNRFLTKSGIQETLQRLTAMIRGIGDPLVAVYARAYLCRVGMEVAPHLKDSLNKNFFDLLASFRQVHGESVQNQLVLQRVEIPIYLTLYSPAIHWILQCVAYRAPEVLLTEMMDRCKKLGNNALLLNSVMWAFRAEFVAMRATDFIGMIKDCDEAGFPKHLLFASLGRSLSVADPPESERLSILNEAWKVITKVRSPRDYINCAEIWVEFTCRHFTKREVNTVLADIIKHITPDRAFEDAYPQLQSVIKKILTYFHDFSVLFSMEKFLPFLDMFQKDSVRVEVCKSIMEVFIKHQQEPTRDPVILNALLHICKTMHDSVNALTLDDEKRALSLLINGFIRMVSPCLTIHLIITMETRRVMKGNHSRKTAAFVRACAAYSFITIPSLTSIFSRLNLYLLSGQVALANQCLSQADAFLKAAVSLLPEVPRTISIEGKQRSSESFLLDFINNFLSTLLVVPDHPEQGVLYLVRGLLNMVQDYTWEDNSDAKIRVYISALPLLAAMSQESYLYTIPKVDSNETLYGGDPKFIAEINKLCETLISQVLDHLKGLGRDEGVRRQGSLAFSLFGCLLAHGDLRNNKLNQLAVNLWNLSHKHGFCDTRTSVRTLECIKHQAQQADMSHLSDMTARLSLQSRA</sequence>
<evidence type="ECO:0000256" key="7">
    <source>
        <dbReference type="SAM" id="MobiDB-lite"/>
    </source>
</evidence>
<dbReference type="Ensembl" id="ENSCCRT00020107650.1">
    <property type="protein sequence ID" value="ENSCCRP00020098444.1"/>
    <property type="gene ID" value="ENSCCRG00020045255.1"/>
</dbReference>
<reference evidence="9" key="1">
    <citation type="submission" date="2025-08" db="UniProtKB">
        <authorList>
            <consortium name="Ensembl"/>
        </authorList>
    </citation>
    <scope>IDENTIFICATION</scope>
</reference>
<accession>A0A8C2JS96</accession>
<evidence type="ECO:0000256" key="1">
    <source>
        <dbReference type="ARBA" id="ARBA00004177"/>
    </source>
</evidence>
<proteinExistence type="inferred from homology"/>
<dbReference type="GO" id="GO:0015031">
    <property type="term" value="P:protein transport"/>
    <property type="evidence" value="ECO:0007669"/>
    <property type="project" value="UniProtKB-KW"/>
</dbReference>
<evidence type="ECO:0000256" key="8">
    <source>
        <dbReference type="SAM" id="Phobius"/>
    </source>
</evidence>
<feature type="transmembrane region" description="Helical" evidence="8">
    <location>
        <begin position="6"/>
        <end position="23"/>
    </location>
</feature>
<evidence type="ECO:0000313" key="10">
    <source>
        <dbReference type="Proteomes" id="UP000694701"/>
    </source>
</evidence>
<dbReference type="PANTHER" id="PTHR13673:SF0">
    <property type="entry name" value="VPS35 ENDOSOMAL PROTEIN-SORTING FACTOR-LIKE"/>
    <property type="match status" value="1"/>
</dbReference>
<keyword evidence="8" id="KW-0812">Transmembrane</keyword>
<dbReference type="PANTHER" id="PTHR13673">
    <property type="entry name" value="ESOPHAGEAL CANCER ASSOCIATED PROTEIN"/>
    <property type="match status" value="1"/>
</dbReference>
<comment type="similarity">
    <text evidence="2">Belongs to the VPS35L family.</text>
</comment>
<evidence type="ECO:0000256" key="2">
    <source>
        <dbReference type="ARBA" id="ARBA00010704"/>
    </source>
</evidence>
<evidence type="ECO:0000256" key="5">
    <source>
        <dbReference type="ARBA" id="ARBA00022927"/>
    </source>
</evidence>
<dbReference type="AlphaFoldDB" id="A0A8C2JS96"/>
<evidence type="ECO:0000313" key="9">
    <source>
        <dbReference type="Ensembl" id="ENSCCRP00020098444.1"/>
    </source>
</evidence>
<feature type="compositionally biased region" description="Low complexity" evidence="7">
    <location>
        <begin position="67"/>
        <end position="78"/>
    </location>
</feature>
<keyword evidence="8" id="KW-1133">Transmembrane helix</keyword>
<dbReference type="InterPro" id="IPR029705">
    <property type="entry name" value="VPS35L"/>
</dbReference>
<keyword evidence="5" id="KW-0653">Protein transport</keyword>
<keyword evidence="4" id="KW-0967">Endosome</keyword>
<keyword evidence="8" id="KW-0472">Membrane</keyword>
<evidence type="ECO:0000256" key="6">
    <source>
        <dbReference type="ARBA" id="ARBA00023838"/>
    </source>
</evidence>
<name>A0A8C2JS96_CYPCA</name>
<evidence type="ECO:0000256" key="4">
    <source>
        <dbReference type="ARBA" id="ARBA00022753"/>
    </source>
</evidence>
<dbReference type="GO" id="GO:0005768">
    <property type="term" value="C:endosome"/>
    <property type="evidence" value="ECO:0007669"/>
    <property type="project" value="UniProtKB-SubCell"/>
</dbReference>
<evidence type="ECO:0000256" key="3">
    <source>
        <dbReference type="ARBA" id="ARBA00022448"/>
    </source>
</evidence>
<organism evidence="9 10">
    <name type="scientific">Cyprinus carpio</name>
    <name type="common">Common carp</name>
    <dbReference type="NCBI Taxonomy" id="7962"/>
    <lineage>
        <taxon>Eukaryota</taxon>
        <taxon>Metazoa</taxon>
        <taxon>Chordata</taxon>
        <taxon>Craniata</taxon>
        <taxon>Vertebrata</taxon>
        <taxon>Euteleostomi</taxon>
        <taxon>Actinopterygii</taxon>
        <taxon>Neopterygii</taxon>
        <taxon>Teleostei</taxon>
        <taxon>Ostariophysi</taxon>
        <taxon>Cypriniformes</taxon>
        <taxon>Cyprinidae</taxon>
        <taxon>Cyprininae</taxon>
        <taxon>Cyprinus</taxon>
    </lineage>
</organism>
<keyword evidence="3" id="KW-0813">Transport</keyword>
<dbReference type="Proteomes" id="UP000694701">
    <property type="component" value="Unplaced"/>
</dbReference>